<evidence type="ECO:0000313" key="3">
    <source>
        <dbReference type="Proteomes" id="UP000267251"/>
    </source>
</evidence>
<feature type="region of interest" description="Disordered" evidence="1">
    <location>
        <begin position="93"/>
        <end position="130"/>
    </location>
</feature>
<reference evidence="3" key="1">
    <citation type="journal article" date="2018" name="Nat. Microbiol.">
        <title>Leveraging single-cell genomics to expand the fungal tree of life.</title>
        <authorList>
            <person name="Ahrendt S.R."/>
            <person name="Quandt C.A."/>
            <person name="Ciobanu D."/>
            <person name="Clum A."/>
            <person name="Salamov A."/>
            <person name="Andreopoulos B."/>
            <person name="Cheng J.F."/>
            <person name="Woyke T."/>
            <person name="Pelin A."/>
            <person name="Henrissat B."/>
            <person name="Reynolds N.K."/>
            <person name="Benny G.L."/>
            <person name="Smith M.E."/>
            <person name="James T.Y."/>
            <person name="Grigoriev I.V."/>
        </authorList>
    </citation>
    <scope>NUCLEOTIDE SEQUENCE [LARGE SCALE GENOMIC DNA]</scope>
</reference>
<dbReference type="Pfam" id="PF11326">
    <property type="entry name" value="PANTS-like"/>
    <property type="match status" value="1"/>
</dbReference>
<evidence type="ECO:0000313" key="2">
    <source>
        <dbReference type="EMBL" id="RKP14148.1"/>
    </source>
</evidence>
<dbReference type="InterPro" id="IPR021475">
    <property type="entry name" value="Pants/Emi1-like"/>
</dbReference>
<proteinExistence type="predicted"/>
<dbReference type="PANTHER" id="PTHR28052">
    <property type="entry name" value="UPF0545 PROTEIN C22ORF39"/>
    <property type="match status" value="1"/>
</dbReference>
<accession>A0A4P9Y560</accession>
<name>A0A4P9Y560_9FUNG</name>
<sequence length="130" mass="14744">MSGPIVRDVEPSEEKIAQFADYEEARLEQRYSLTTAFDEMAFCFSFGRQARHLYRYGVRGDCSSTLSHFRFCLSLKAKSSEDARSAMVAQERERAYQAASGPSSQDVWSIRRQPPSDFPPKDLAEAQTFG</sequence>
<keyword evidence="3" id="KW-1185">Reference proteome</keyword>
<dbReference type="AlphaFoldDB" id="A0A4P9Y560"/>
<dbReference type="Proteomes" id="UP000267251">
    <property type="component" value="Unassembled WGS sequence"/>
</dbReference>
<organism evidence="2 3">
    <name type="scientific">Piptocephalis cylindrospora</name>
    <dbReference type="NCBI Taxonomy" id="1907219"/>
    <lineage>
        <taxon>Eukaryota</taxon>
        <taxon>Fungi</taxon>
        <taxon>Fungi incertae sedis</taxon>
        <taxon>Zoopagomycota</taxon>
        <taxon>Zoopagomycotina</taxon>
        <taxon>Zoopagomycetes</taxon>
        <taxon>Zoopagales</taxon>
        <taxon>Piptocephalidaceae</taxon>
        <taxon>Piptocephalis</taxon>
    </lineage>
</organism>
<dbReference type="EMBL" id="KZ987878">
    <property type="protein sequence ID" value="RKP14148.1"/>
    <property type="molecule type" value="Genomic_DNA"/>
</dbReference>
<protein>
    <submittedName>
        <fullName evidence="2">Uncharacterized protein</fullName>
    </submittedName>
</protein>
<gene>
    <name evidence="2" type="ORF">BJ684DRAFT_15513</name>
</gene>
<dbReference type="PANTHER" id="PTHR28052:SF1">
    <property type="entry name" value="UPF0545 PROTEIN C22ORF39"/>
    <property type="match status" value="1"/>
</dbReference>
<evidence type="ECO:0000256" key="1">
    <source>
        <dbReference type="SAM" id="MobiDB-lite"/>
    </source>
</evidence>
<dbReference type="OrthoDB" id="2017405at2759"/>